<keyword evidence="2" id="KW-0645">Protease</keyword>
<dbReference type="Pfam" id="PF08246">
    <property type="entry name" value="Inhibitor_I29"/>
    <property type="match status" value="1"/>
</dbReference>
<dbReference type="Pfam" id="PF00112">
    <property type="entry name" value="Peptidase_C1"/>
    <property type="match status" value="1"/>
</dbReference>
<dbReference type="AlphaFoldDB" id="A0A9N7MIX1"/>
<organism evidence="12 13">
    <name type="scientific">Striga hermonthica</name>
    <name type="common">Purple witchweed</name>
    <name type="synonym">Buchnera hermonthica</name>
    <dbReference type="NCBI Taxonomy" id="68872"/>
    <lineage>
        <taxon>Eukaryota</taxon>
        <taxon>Viridiplantae</taxon>
        <taxon>Streptophyta</taxon>
        <taxon>Embryophyta</taxon>
        <taxon>Tracheophyta</taxon>
        <taxon>Spermatophyta</taxon>
        <taxon>Magnoliopsida</taxon>
        <taxon>eudicotyledons</taxon>
        <taxon>Gunneridae</taxon>
        <taxon>Pentapetalae</taxon>
        <taxon>asterids</taxon>
        <taxon>lamiids</taxon>
        <taxon>Lamiales</taxon>
        <taxon>Orobanchaceae</taxon>
        <taxon>Buchnereae</taxon>
        <taxon>Striga</taxon>
    </lineage>
</organism>
<dbReference type="SMART" id="SM00645">
    <property type="entry name" value="Pept_C1"/>
    <property type="match status" value="1"/>
</dbReference>
<dbReference type="FunFam" id="3.90.70.10:FF:000057">
    <property type="entry name" value="Cysteine protease RD19A"/>
    <property type="match status" value="1"/>
</dbReference>
<dbReference type="InterPro" id="IPR039417">
    <property type="entry name" value="Peptidase_C1A_papain-like"/>
</dbReference>
<evidence type="ECO:0000313" key="12">
    <source>
        <dbReference type="EMBL" id="CAA0807652.1"/>
    </source>
</evidence>
<dbReference type="InterPro" id="IPR000169">
    <property type="entry name" value="Pept_cys_AS"/>
</dbReference>
<proteinExistence type="inferred from homology"/>
<feature type="domain" description="Cathepsin propeptide inhibitor" evidence="11">
    <location>
        <begin position="64"/>
        <end position="120"/>
    </location>
</feature>
<evidence type="ECO:0000313" key="13">
    <source>
        <dbReference type="Proteomes" id="UP001153555"/>
    </source>
</evidence>
<comment type="caution">
    <text evidence="12">The sequence shown here is derived from an EMBL/GenBank/DDBJ whole genome shotgun (WGS) entry which is preliminary data.</text>
</comment>
<evidence type="ECO:0000256" key="1">
    <source>
        <dbReference type="ARBA" id="ARBA00008455"/>
    </source>
</evidence>
<dbReference type="PRINTS" id="PR00705">
    <property type="entry name" value="PAPAIN"/>
</dbReference>
<dbReference type="PROSITE" id="PS00639">
    <property type="entry name" value="THIOL_PROTEASE_HIS"/>
    <property type="match status" value="1"/>
</dbReference>
<dbReference type="PANTHER" id="PTHR12411">
    <property type="entry name" value="CYSTEINE PROTEASE FAMILY C1-RELATED"/>
    <property type="match status" value="1"/>
</dbReference>
<evidence type="ECO:0000256" key="9">
    <source>
        <dbReference type="SAM" id="SignalP"/>
    </source>
</evidence>
<keyword evidence="5" id="KW-0788">Thiol protease</keyword>
<keyword evidence="8" id="KW-0325">Glycoprotein</keyword>
<feature type="signal peptide" evidence="9">
    <location>
        <begin position="1"/>
        <end position="24"/>
    </location>
</feature>
<name>A0A9N7MIX1_STRHE</name>
<dbReference type="PROSITE" id="PS00640">
    <property type="entry name" value="THIOL_PROTEASE_ASN"/>
    <property type="match status" value="1"/>
</dbReference>
<evidence type="ECO:0000259" key="11">
    <source>
        <dbReference type="SMART" id="SM00848"/>
    </source>
</evidence>
<keyword evidence="3 9" id="KW-0732">Signal</keyword>
<evidence type="ECO:0000256" key="2">
    <source>
        <dbReference type="ARBA" id="ARBA00022670"/>
    </source>
</evidence>
<evidence type="ECO:0000256" key="5">
    <source>
        <dbReference type="ARBA" id="ARBA00022807"/>
    </source>
</evidence>
<dbReference type="InterPro" id="IPR025661">
    <property type="entry name" value="Pept_asp_AS"/>
</dbReference>
<keyword evidence="4" id="KW-0378">Hydrolase</keyword>
<dbReference type="OrthoDB" id="10253408at2759"/>
<comment type="similarity">
    <text evidence="1">Belongs to the peptidase C1 family.</text>
</comment>
<protein>
    <submittedName>
        <fullName evidence="12">Cysteine proteinase RD19a</fullName>
    </submittedName>
</protein>
<keyword evidence="6" id="KW-0865">Zymogen</keyword>
<dbReference type="SUPFAM" id="SSF54001">
    <property type="entry name" value="Cysteine proteinases"/>
    <property type="match status" value="1"/>
</dbReference>
<dbReference type="InterPro" id="IPR038765">
    <property type="entry name" value="Papain-like_cys_pep_sf"/>
</dbReference>
<keyword evidence="13" id="KW-1185">Reference proteome</keyword>
<evidence type="ECO:0000256" key="4">
    <source>
        <dbReference type="ARBA" id="ARBA00022801"/>
    </source>
</evidence>
<evidence type="ECO:0000259" key="10">
    <source>
        <dbReference type="SMART" id="SM00645"/>
    </source>
</evidence>
<dbReference type="SMART" id="SM00848">
    <property type="entry name" value="Inhibitor_I29"/>
    <property type="match status" value="1"/>
</dbReference>
<evidence type="ECO:0000256" key="8">
    <source>
        <dbReference type="ARBA" id="ARBA00023180"/>
    </source>
</evidence>
<feature type="domain" description="Peptidase C1A papain C-terminal" evidence="10">
    <location>
        <begin position="148"/>
        <end position="373"/>
    </location>
</feature>
<dbReference type="InterPro" id="IPR000668">
    <property type="entry name" value="Peptidase_C1A_C"/>
</dbReference>
<evidence type="ECO:0000256" key="3">
    <source>
        <dbReference type="ARBA" id="ARBA00022729"/>
    </source>
</evidence>
<dbReference type="GO" id="GO:0008234">
    <property type="term" value="F:cysteine-type peptidase activity"/>
    <property type="evidence" value="ECO:0007669"/>
    <property type="project" value="UniProtKB-KW"/>
</dbReference>
<evidence type="ECO:0000256" key="6">
    <source>
        <dbReference type="ARBA" id="ARBA00023145"/>
    </source>
</evidence>
<dbReference type="EMBL" id="CACSLK010001140">
    <property type="protein sequence ID" value="CAA0807652.1"/>
    <property type="molecule type" value="Genomic_DNA"/>
</dbReference>
<feature type="chain" id="PRO_5040152815" evidence="9">
    <location>
        <begin position="25"/>
        <end position="379"/>
    </location>
</feature>
<dbReference type="CDD" id="cd02248">
    <property type="entry name" value="Peptidase_C1A"/>
    <property type="match status" value="1"/>
</dbReference>
<dbReference type="GO" id="GO:0000323">
    <property type="term" value="C:lytic vacuole"/>
    <property type="evidence" value="ECO:0007669"/>
    <property type="project" value="UniProtKB-ARBA"/>
</dbReference>
<dbReference type="GO" id="GO:0006508">
    <property type="term" value="P:proteolysis"/>
    <property type="evidence" value="ECO:0007669"/>
    <property type="project" value="UniProtKB-KW"/>
</dbReference>
<gene>
    <name evidence="12" type="ORF">SHERM_10369</name>
</gene>
<reference evidence="12" key="1">
    <citation type="submission" date="2019-12" db="EMBL/GenBank/DDBJ databases">
        <authorList>
            <person name="Scholes J."/>
        </authorList>
    </citation>
    <scope>NUCLEOTIDE SEQUENCE</scope>
</reference>
<evidence type="ECO:0000256" key="7">
    <source>
        <dbReference type="ARBA" id="ARBA00023157"/>
    </source>
</evidence>
<dbReference type="Proteomes" id="UP001153555">
    <property type="component" value="Unassembled WGS sequence"/>
</dbReference>
<dbReference type="InterPro" id="IPR013201">
    <property type="entry name" value="Prot_inhib_I29"/>
</dbReference>
<dbReference type="Gene3D" id="3.90.70.10">
    <property type="entry name" value="Cysteine proteinases"/>
    <property type="match status" value="1"/>
</dbReference>
<dbReference type="InterPro" id="IPR013128">
    <property type="entry name" value="Peptidase_C1A"/>
</dbReference>
<accession>A0A9N7MIX1</accession>
<keyword evidence="7" id="KW-1015">Disulfide bond</keyword>
<dbReference type="InterPro" id="IPR025660">
    <property type="entry name" value="Pept_his_AS"/>
</dbReference>
<sequence length="379" mass="41694">MASRFTLLFLFSLLIATSFTYSAADADAGGAADSGDLLIRQVVDHGEELGAVDENTLLNADHHFAIFKRKFGKSYATQEEHDRRFGIFKANLRRAWRHQKLDPAAVHGVTRFSDLTPSEFRRQFLGLNRQLRLPSDANKAPILPTNDLPVDFDWREHGAVTPVKNQGSCGSCWSFSTTGALEGANFLATGKLESLSEQQLVDCDHECDPEEKDSCDSGCNGGLMNSAFEYTLKSGGLMREKDYPYTGTDRGACKFDKSKIAAKVANFSVVSLNEDQIAANLVKNGPLAVAINAVFMQTYMKGVSCPYICSKRLDHGVLLVGYGESGYAPIRMKDKPYWIIKNSWGENWGENGYYKICRGRNVCGVDSMVSTVAAVSTSQ</sequence>
<dbReference type="PROSITE" id="PS00139">
    <property type="entry name" value="THIOL_PROTEASE_CYS"/>
    <property type="match status" value="1"/>
</dbReference>